<evidence type="ECO:0000256" key="1">
    <source>
        <dbReference type="SAM" id="Phobius"/>
    </source>
</evidence>
<protein>
    <submittedName>
        <fullName evidence="2">Uncharacterized protein</fullName>
    </submittedName>
</protein>
<keyword evidence="1" id="KW-0812">Transmembrane</keyword>
<feature type="transmembrane region" description="Helical" evidence="1">
    <location>
        <begin position="20"/>
        <end position="39"/>
    </location>
</feature>
<sequence length="348" mass="39036">MTTLTQASIGSRKIIRYSIYLIIFLIIGRIVLIAGIGIYKKVFPPAPTPATVSFGRLSKLPFPEKQKFALNFTVETPEGGIPNFPPQSKVFFMPKISSNLLSLDFAKEKAEKLNFNPDPQKITESIYKFYHKFAPAVLETDIITGAFSISYDLKIDPTPLSVRPNQPEVSASTIRSFLSNAGLLPSDLTGQIEYQYLKTKDGVFVPALSLSDANIIRVNLFRKSYDNLPVISNSFKESNIWFLVSGLRERGKDVIAGEYHYFPVDESQSATYPIKTGDVAWQEFSSGNYYPESLGATVENENIKIRKIYLAYYDPGVYTEFLQPVFVFEGDKNFVGLVPAITPDYYGE</sequence>
<evidence type="ECO:0000313" key="3">
    <source>
        <dbReference type="Proteomes" id="UP000034803"/>
    </source>
</evidence>
<keyword evidence="1" id="KW-1133">Transmembrane helix</keyword>
<comment type="caution">
    <text evidence="2">The sequence shown here is derived from an EMBL/GenBank/DDBJ whole genome shotgun (WGS) entry which is preliminary data.</text>
</comment>
<accession>A0A0G0B038</accession>
<reference evidence="2 3" key="1">
    <citation type="journal article" date="2015" name="Nature">
        <title>rRNA introns, odd ribosomes, and small enigmatic genomes across a large radiation of phyla.</title>
        <authorList>
            <person name="Brown C.T."/>
            <person name="Hug L.A."/>
            <person name="Thomas B.C."/>
            <person name="Sharon I."/>
            <person name="Castelle C.J."/>
            <person name="Singh A."/>
            <person name="Wilkins M.J."/>
            <person name="Williams K.H."/>
            <person name="Banfield J.F."/>
        </authorList>
    </citation>
    <scope>NUCLEOTIDE SEQUENCE [LARGE SCALE GENOMIC DNA]</scope>
</reference>
<dbReference type="AlphaFoldDB" id="A0A0G0B038"/>
<name>A0A0G0B038_9BACT</name>
<gene>
    <name evidence="2" type="ORF">UR21_C0002G0069</name>
</gene>
<proteinExistence type="predicted"/>
<organism evidence="2 3">
    <name type="scientific">Candidatus Woesebacteria bacterium GW2011_GWC2_31_9</name>
    <dbReference type="NCBI Taxonomy" id="1618586"/>
    <lineage>
        <taxon>Bacteria</taxon>
        <taxon>Candidatus Woeseibacteriota</taxon>
    </lineage>
</organism>
<keyword evidence="1" id="KW-0472">Membrane</keyword>
<evidence type="ECO:0000313" key="2">
    <source>
        <dbReference type="EMBL" id="KKP32150.1"/>
    </source>
</evidence>
<dbReference type="EMBL" id="LBOI01000002">
    <property type="protein sequence ID" value="KKP32150.1"/>
    <property type="molecule type" value="Genomic_DNA"/>
</dbReference>
<dbReference type="Proteomes" id="UP000034803">
    <property type="component" value="Unassembled WGS sequence"/>
</dbReference>